<evidence type="ECO:0000256" key="8">
    <source>
        <dbReference type="ARBA" id="ARBA00048679"/>
    </source>
</evidence>
<dbReference type="AlphaFoldDB" id="W7JXJ3"/>
<reference evidence="12 13" key="1">
    <citation type="submission" date="2013-02" db="EMBL/GenBank/DDBJ databases">
        <title>The Genome Sequence of Plasmodium falciparum NF54.</title>
        <authorList>
            <consortium name="The Broad Institute Genome Sequencing Platform"/>
            <consortium name="The Broad Institute Genome Sequencing Center for Infectious Disease"/>
            <person name="Neafsey D."/>
            <person name="Cheeseman I."/>
            <person name="Volkman S."/>
            <person name="Adams J."/>
            <person name="Walker B."/>
            <person name="Young S.K."/>
            <person name="Zeng Q."/>
            <person name="Gargeya S."/>
            <person name="Fitzgerald M."/>
            <person name="Haas B."/>
            <person name="Abouelleil A."/>
            <person name="Alvarado L."/>
            <person name="Arachchi H.M."/>
            <person name="Berlin A.M."/>
            <person name="Chapman S.B."/>
            <person name="Dewar J."/>
            <person name="Goldberg J."/>
            <person name="Griggs A."/>
            <person name="Gujja S."/>
            <person name="Hansen M."/>
            <person name="Howarth C."/>
            <person name="Imamovic A."/>
            <person name="Larimer J."/>
            <person name="McCowan C."/>
            <person name="Murphy C."/>
            <person name="Neiman D."/>
            <person name="Pearson M."/>
            <person name="Priest M."/>
            <person name="Roberts A."/>
            <person name="Saif S."/>
            <person name="Shea T."/>
            <person name="Sisk P."/>
            <person name="Sykes S."/>
            <person name="Wortman J."/>
            <person name="Nusbaum C."/>
            <person name="Birren B."/>
        </authorList>
    </citation>
    <scope>NUCLEOTIDE SEQUENCE [LARGE SCALE GENOMIC DNA]</scope>
    <source>
        <strain evidence="12 13">NF54</strain>
    </source>
</reference>
<dbReference type="Pfam" id="PF00069">
    <property type="entry name" value="Pkinase"/>
    <property type="match status" value="1"/>
</dbReference>
<feature type="domain" description="Protein kinase" evidence="11">
    <location>
        <begin position="251"/>
        <end position="625"/>
    </location>
</feature>
<dbReference type="Gene3D" id="1.10.510.10">
    <property type="entry name" value="Transferase(Phosphotransferase) domain 1"/>
    <property type="match status" value="1"/>
</dbReference>
<evidence type="ECO:0000256" key="3">
    <source>
        <dbReference type="ARBA" id="ARBA00022679"/>
    </source>
</evidence>
<dbReference type="SUPFAM" id="SSF56112">
    <property type="entry name" value="Protein kinase-like (PK-like)"/>
    <property type="match status" value="1"/>
</dbReference>
<keyword evidence="6" id="KW-0067">ATP-binding</keyword>
<dbReference type="GO" id="GO:0005524">
    <property type="term" value="F:ATP binding"/>
    <property type="evidence" value="ECO:0007669"/>
    <property type="project" value="UniProtKB-KW"/>
</dbReference>
<feature type="compositionally biased region" description="Basic and acidic residues" evidence="9">
    <location>
        <begin position="760"/>
        <end position="801"/>
    </location>
</feature>
<keyword evidence="10" id="KW-0812">Transmembrane</keyword>
<dbReference type="GO" id="GO:0004674">
    <property type="term" value="F:protein serine/threonine kinase activity"/>
    <property type="evidence" value="ECO:0007669"/>
    <property type="project" value="UniProtKB-KW"/>
</dbReference>
<dbReference type="InterPro" id="IPR011009">
    <property type="entry name" value="Kinase-like_dom_sf"/>
</dbReference>
<comment type="catalytic activity">
    <reaction evidence="8">
        <text>L-seryl-[protein] + ATP = O-phospho-L-seryl-[protein] + ADP + H(+)</text>
        <dbReference type="Rhea" id="RHEA:17989"/>
        <dbReference type="Rhea" id="RHEA-COMP:9863"/>
        <dbReference type="Rhea" id="RHEA-COMP:11604"/>
        <dbReference type="ChEBI" id="CHEBI:15378"/>
        <dbReference type="ChEBI" id="CHEBI:29999"/>
        <dbReference type="ChEBI" id="CHEBI:30616"/>
        <dbReference type="ChEBI" id="CHEBI:83421"/>
        <dbReference type="ChEBI" id="CHEBI:456216"/>
        <dbReference type="EC" id="2.7.11.1"/>
    </reaction>
</comment>
<keyword evidence="10" id="KW-0472">Membrane</keyword>
<keyword evidence="10" id="KW-1133">Transmembrane helix</keyword>
<evidence type="ECO:0000256" key="6">
    <source>
        <dbReference type="ARBA" id="ARBA00022840"/>
    </source>
</evidence>
<dbReference type="EMBL" id="KE123891">
    <property type="protein sequence ID" value="EWC85415.1"/>
    <property type="molecule type" value="Genomic_DNA"/>
</dbReference>
<feature type="compositionally biased region" description="Low complexity" evidence="9">
    <location>
        <begin position="803"/>
        <end position="813"/>
    </location>
</feature>
<evidence type="ECO:0000256" key="7">
    <source>
        <dbReference type="ARBA" id="ARBA00047899"/>
    </source>
</evidence>
<protein>
    <recommendedName>
        <fullName evidence="1">non-specific serine/threonine protein kinase</fullName>
        <ecNumber evidence="1">2.7.11.1</ecNumber>
    </recommendedName>
</protein>
<evidence type="ECO:0000313" key="13">
    <source>
        <dbReference type="Proteomes" id="UP000030673"/>
    </source>
</evidence>
<feature type="compositionally biased region" description="Acidic residues" evidence="9">
    <location>
        <begin position="743"/>
        <end position="757"/>
    </location>
</feature>
<dbReference type="PROSITE" id="PS50011">
    <property type="entry name" value="PROTEIN_KINASE_DOM"/>
    <property type="match status" value="1"/>
</dbReference>
<evidence type="ECO:0000256" key="2">
    <source>
        <dbReference type="ARBA" id="ARBA00022527"/>
    </source>
</evidence>
<evidence type="ECO:0000256" key="9">
    <source>
        <dbReference type="SAM" id="MobiDB-lite"/>
    </source>
</evidence>
<comment type="catalytic activity">
    <reaction evidence="7">
        <text>L-threonyl-[protein] + ATP = O-phospho-L-threonyl-[protein] + ADP + H(+)</text>
        <dbReference type="Rhea" id="RHEA:46608"/>
        <dbReference type="Rhea" id="RHEA-COMP:11060"/>
        <dbReference type="Rhea" id="RHEA-COMP:11605"/>
        <dbReference type="ChEBI" id="CHEBI:15378"/>
        <dbReference type="ChEBI" id="CHEBI:30013"/>
        <dbReference type="ChEBI" id="CHEBI:30616"/>
        <dbReference type="ChEBI" id="CHEBI:61977"/>
        <dbReference type="ChEBI" id="CHEBI:456216"/>
        <dbReference type="EC" id="2.7.11.1"/>
    </reaction>
</comment>
<sequence>MIPHRKWYSILCVEYFIYSNSNLKKNNCIYSLNSEKNAKKDKNEKAKWRPKELYCNLFLLIFVILTIGCTYVKIENLSSLSKGSILQDKIISRYSRGLCEIESVNNGSNRSVFTRIFNRIRGEEKKRNCEEPDKNIMDYLLKNDLNLKDKKQKSTNRSTIDIPTLDIEENGSPLIDITDIPFIESSKKSNEEEHEETLDEKILKCRSRLAKAATSKTVYNWTLGKKALSKMLHYDDDNFSINGVKYPDWKLKPIPTIGYSKKSGRVQEMYTTVIKGNPDENTEDVKLFIKKVPIEIWVKQFDKMARYRGEYLVNAENFSLHKIAFNDLGAFNYILRNRLKSNIEGNIVIISELYGQDIFNYIDKKRLDIGMDDDDDDLVLTVEEKKSILYKALNLYTRLHEAGLAHLDLSAENVLIDENNEVRLCDLGKSTPVYTTSLRHLDDSLDLAIFESCVPCVGKEAYMPPECMKLYKEYRKMKISSPFDYANSVRDRRERRKWYFDVLTAEKYMLGIFFMWIWNEGHLWDCSDPSKDEIFNEINECEMDLDKCDLTDNWPEGLKAMIKPHLTLNDFYENFSSSAYWYQENPKERMTTYMNFISRLKRVFSRPTNCLLCLIFCMMSLHSYFLLFDILERLIIIPGGSNQKFNVSQNVDSPLRFTNAETELKFSGDHSGLEELDVLQNNYEYIEQGVEYDAIGKYEIEYIEQYSDERNIQVYVENYYENNEPDENQEKEMEDNKEQKIEDNEEEQMGDNEEEQMGDTVKEDMEYNEKEQMKDNEKEQMEYNEKEQMEYNEKEQVKDSEENNNINSSNNTMHNNLRIHKKANETNISEGKINKISSEYIIYNIFENVIKTSKEIISLIAKAFMGPIEKEEDKVSKGDISTYNYSDIESTLRIIQLMWLFDMDNAGTLYPNSR</sequence>
<dbReference type="EC" id="2.7.11.1" evidence="1"/>
<proteinExistence type="predicted"/>
<dbReference type="SMART" id="SM00220">
    <property type="entry name" value="S_TKc"/>
    <property type="match status" value="1"/>
</dbReference>
<dbReference type="PANTHER" id="PTHR24343">
    <property type="entry name" value="SERINE/THREONINE KINASE"/>
    <property type="match status" value="1"/>
</dbReference>
<name>W7JXJ3_PLAFO</name>
<evidence type="ECO:0000259" key="11">
    <source>
        <dbReference type="PROSITE" id="PS50011"/>
    </source>
</evidence>
<feature type="region of interest" description="Disordered" evidence="9">
    <location>
        <begin position="722"/>
        <end position="813"/>
    </location>
</feature>
<keyword evidence="5 12" id="KW-0418">Kinase</keyword>
<evidence type="ECO:0000256" key="5">
    <source>
        <dbReference type="ARBA" id="ARBA00022777"/>
    </source>
</evidence>
<feature type="transmembrane region" description="Helical" evidence="10">
    <location>
        <begin position="53"/>
        <end position="74"/>
    </location>
</feature>
<keyword evidence="13" id="KW-1185">Reference proteome</keyword>
<evidence type="ECO:0000256" key="10">
    <source>
        <dbReference type="SAM" id="Phobius"/>
    </source>
</evidence>
<dbReference type="InterPro" id="IPR000719">
    <property type="entry name" value="Prot_kinase_dom"/>
</dbReference>
<keyword evidence="3" id="KW-0808">Transferase</keyword>
<dbReference type="Proteomes" id="UP000030673">
    <property type="component" value="Unassembled WGS sequence"/>
</dbReference>
<evidence type="ECO:0000256" key="1">
    <source>
        <dbReference type="ARBA" id="ARBA00012513"/>
    </source>
</evidence>
<evidence type="ECO:0000256" key="4">
    <source>
        <dbReference type="ARBA" id="ARBA00022741"/>
    </source>
</evidence>
<gene>
    <name evidence="12" type="ORF">PFNF54_05889</name>
</gene>
<keyword evidence="2 12" id="KW-0723">Serine/threonine-protein kinase</keyword>
<organism evidence="12 13">
    <name type="scientific">Plasmodium falciparum (isolate NF54)</name>
    <dbReference type="NCBI Taxonomy" id="5843"/>
    <lineage>
        <taxon>Eukaryota</taxon>
        <taxon>Sar</taxon>
        <taxon>Alveolata</taxon>
        <taxon>Apicomplexa</taxon>
        <taxon>Aconoidasida</taxon>
        <taxon>Haemosporida</taxon>
        <taxon>Plasmodiidae</taxon>
        <taxon>Plasmodium</taxon>
        <taxon>Plasmodium (Laverania)</taxon>
    </lineage>
</organism>
<keyword evidence="4" id="KW-0547">Nucleotide-binding</keyword>
<dbReference type="PANTHER" id="PTHR24343:SF466">
    <property type="entry name" value="AMP-ACTIVATED PROTEIN KINASE ALPHA SUBUNIT, ISOFORM A"/>
    <property type="match status" value="1"/>
</dbReference>
<evidence type="ECO:0000313" key="12">
    <source>
        <dbReference type="EMBL" id="EWC85415.1"/>
    </source>
</evidence>
<accession>W7JXJ3</accession>
<feature type="compositionally biased region" description="Basic and acidic residues" evidence="9">
    <location>
        <begin position="728"/>
        <end position="742"/>
    </location>
</feature>
<dbReference type="OMA" id="GQDIFNY"/>